<protein>
    <submittedName>
        <fullName evidence="2">Bacteriophage lysis protein</fullName>
    </submittedName>
</protein>
<dbReference type="EMBL" id="UGUA01000002">
    <property type="protein sequence ID" value="SUC36213.1"/>
    <property type="molecule type" value="Genomic_DNA"/>
</dbReference>
<organism evidence="2 3">
    <name type="scientific">Providencia rustigianii</name>
    <dbReference type="NCBI Taxonomy" id="158850"/>
    <lineage>
        <taxon>Bacteria</taxon>
        <taxon>Pseudomonadati</taxon>
        <taxon>Pseudomonadota</taxon>
        <taxon>Gammaproteobacteria</taxon>
        <taxon>Enterobacterales</taxon>
        <taxon>Morganellaceae</taxon>
        <taxon>Providencia</taxon>
    </lineage>
</organism>
<dbReference type="Proteomes" id="UP000255129">
    <property type="component" value="Unassembled WGS sequence"/>
</dbReference>
<evidence type="ECO:0000313" key="2">
    <source>
        <dbReference type="EMBL" id="SUC36213.1"/>
    </source>
</evidence>
<keyword evidence="1" id="KW-0472">Membrane</keyword>
<dbReference type="OrthoDB" id="6466046at2"/>
<evidence type="ECO:0000256" key="1">
    <source>
        <dbReference type="SAM" id="Phobius"/>
    </source>
</evidence>
<keyword evidence="1" id="KW-1133">Transmembrane helix</keyword>
<feature type="transmembrane region" description="Helical" evidence="1">
    <location>
        <begin position="7"/>
        <end position="23"/>
    </location>
</feature>
<name>A0A379G6L7_9GAMM</name>
<sequence>MTTLTKVLMAVCVILLFWLWWVTDDFDKLSNKHSKLESHYTKLEGDFNEQVIINKDYEKRINSLHELDIKHTKELTNAKAEMDKLRNDVRNGTKRVYINAECPKLKTNSTKSGGNETAVRLSDAAEQDYWRLREMMIENEQQTLYLQNYIRTECLR</sequence>
<keyword evidence="1" id="KW-0812">Transmembrane</keyword>
<reference evidence="2 3" key="1">
    <citation type="submission" date="2018-06" db="EMBL/GenBank/DDBJ databases">
        <authorList>
            <consortium name="Pathogen Informatics"/>
            <person name="Doyle S."/>
        </authorList>
    </citation>
    <scope>NUCLEOTIDE SEQUENCE [LARGE SCALE GENOMIC DNA]</scope>
    <source>
        <strain evidence="2 3">NCTC12026</strain>
    </source>
</reference>
<dbReference type="GO" id="GO:0044659">
    <property type="term" value="P:viral release from host cell by cytolysis"/>
    <property type="evidence" value="ECO:0007669"/>
    <property type="project" value="InterPro"/>
</dbReference>
<proteinExistence type="predicted"/>
<accession>A0A379G6L7</accession>
<gene>
    <name evidence="2" type="ORF">NCTC12026_02631</name>
</gene>
<dbReference type="RefSeq" id="WP_115164537.1">
    <property type="nucleotide sequence ID" value="NZ_UGUA01000002.1"/>
</dbReference>
<dbReference type="AlphaFoldDB" id="A0A379G6L7"/>
<evidence type="ECO:0000313" key="3">
    <source>
        <dbReference type="Proteomes" id="UP000255129"/>
    </source>
</evidence>
<dbReference type="InterPro" id="IPR004929">
    <property type="entry name" value="I-spanin"/>
</dbReference>
<dbReference type="Pfam" id="PF03245">
    <property type="entry name" value="Phage_lysis"/>
    <property type="match status" value="1"/>
</dbReference>